<protein>
    <submittedName>
        <fullName evidence="1">Uncharacterized protein</fullName>
    </submittedName>
</protein>
<dbReference type="EMBL" id="MGFG01000027">
    <property type="protein sequence ID" value="OGM00665.1"/>
    <property type="molecule type" value="Genomic_DNA"/>
</dbReference>
<dbReference type="AlphaFoldDB" id="A0A1F7WF37"/>
<dbReference type="Proteomes" id="UP000176988">
    <property type="component" value="Unassembled WGS sequence"/>
</dbReference>
<evidence type="ECO:0000313" key="1">
    <source>
        <dbReference type="EMBL" id="OGM00665.1"/>
    </source>
</evidence>
<name>A0A1F7WF37_9BACT</name>
<gene>
    <name evidence="1" type="ORF">A2480_00995</name>
</gene>
<proteinExistence type="predicted"/>
<organism evidence="1 2">
    <name type="scientific">Candidatus Uhrbacteria bacterium RIFOXYC2_FULL_47_19</name>
    <dbReference type="NCBI Taxonomy" id="1802424"/>
    <lineage>
        <taxon>Bacteria</taxon>
        <taxon>Candidatus Uhriibacteriota</taxon>
    </lineage>
</organism>
<evidence type="ECO:0000313" key="2">
    <source>
        <dbReference type="Proteomes" id="UP000176988"/>
    </source>
</evidence>
<comment type="caution">
    <text evidence="1">The sequence shown here is derived from an EMBL/GenBank/DDBJ whole genome shotgun (WGS) entry which is preliminary data.</text>
</comment>
<sequence length="139" mass="15498">MTILHSEKLALEQAVVEELLPENGHFKLAIIGDGTIQLTVGGFTDSSEPHRHIDRLMRLFSEKCGLGLVQLFNPEESLDGLPEDVLPEEHWRPLVLDRKQSGFCLLPICMTIGRRHTSSSDCGDEEFVLVVRSDDSSIS</sequence>
<reference evidence="1 2" key="1">
    <citation type="journal article" date="2016" name="Nat. Commun.">
        <title>Thousands of microbial genomes shed light on interconnected biogeochemical processes in an aquifer system.</title>
        <authorList>
            <person name="Anantharaman K."/>
            <person name="Brown C.T."/>
            <person name="Hug L.A."/>
            <person name="Sharon I."/>
            <person name="Castelle C.J."/>
            <person name="Probst A.J."/>
            <person name="Thomas B.C."/>
            <person name="Singh A."/>
            <person name="Wilkins M.J."/>
            <person name="Karaoz U."/>
            <person name="Brodie E.L."/>
            <person name="Williams K.H."/>
            <person name="Hubbard S.S."/>
            <person name="Banfield J.F."/>
        </authorList>
    </citation>
    <scope>NUCLEOTIDE SEQUENCE [LARGE SCALE GENOMIC DNA]</scope>
</reference>
<accession>A0A1F7WF37</accession>